<feature type="binding site" evidence="3">
    <location>
        <position position="86"/>
    </location>
    <ligand>
        <name>substrate</name>
    </ligand>
</feature>
<evidence type="ECO:0000256" key="4">
    <source>
        <dbReference type="NCBIfam" id="TIGR00652"/>
    </source>
</evidence>
<keyword evidence="3" id="KW-0963">Cytoplasm</keyword>
<dbReference type="EMBL" id="RIBW01000023">
    <property type="protein sequence ID" value="RUL96344.1"/>
    <property type="molecule type" value="Genomic_DNA"/>
</dbReference>
<feature type="active site" description="Proton acceptor" evidence="3">
    <location>
        <position position="236"/>
    </location>
</feature>
<keyword evidence="3" id="KW-0457">Lysine biosynthesis</keyword>
<dbReference type="EMBL" id="RIBW01000023">
    <property type="protein sequence ID" value="RUL96348.1"/>
    <property type="molecule type" value="Genomic_DNA"/>
</dbReference>
<organism evidence="6 7">
    <name type="scientific">Rhizobium anhuiense</name>
    <dbReference type="NCBI Taxonomy" id="1184720"/>
    <lineage>
        <taxon>Bacteria</taxon>
        <taxon>Pseudomonadati</taxon>
        <taxon>Pseudomonadota</taxon>
        <taxon>Alphaproteobacteria</taxon>
        <taxon>Hyphomicrobiales</taxon>
        <taxon>Rhizobiaceae</taxon>
        <taxon>Rhizobium/Agrobacterium group</taxon>
        <taxon>Rhizobium</taxon>
    </lineage>
</organism>
<comment type="subcellular location">
    <subcellularLocation>
        <location evidence="3">Cytoplasm</location>
    </subcellularLocation>
</comment>
<feature type="binding site" evidence="3">
    <location>
        <begin position="96"/>
        <end position="97"/>
    </location>
    <ligand>
        <name>substrate</name>
    </ligand>
</feature>
<dbReference type="PANTHER" id="PTHR31689:SF0">
    <property type="entry name" value="DIAMINOPIMELATE EPIMERASE"/>
    <property type="match status" value="1"/>
</dbReference>
<dbReference type="EC" id="5.1.1.7" evidence="3 4"/>
<dbReference type="Gene3D" id="3.10.310.10">
    <property type="entry name" value="Diaminopimelate Epimerase, Chain A, domain 1"/>
    <property type="match status" value="2"/>
</dbReference>
<feature type="binding site" evidence="3">
    <location>
        <position position="29"/>
    </location>
    <ligand>
        <name>substrate</name>
    </ligand>
</feature>
<comment type="similarity">
    <text evidence="1 3">Belongs to the diaminopimelate epimerase family.</text>
</comment>
<dbReference type="UniPathway" id="UPA00034">
    <property type="reaction ID" value="UER00025"/>
</dbReference>
<keyword evidence="2 3" id="KW-0413">Isomerase</keyword>
<feature type="binding site" evidence="3">
    <location>
        <position position="62"/>
    </location>
    <ligand>
        <name>substrate</name>
    </ligand>
</feature>
<protein>
    <recommendedName>
        <fullName evidence="3 4">Diaminopimelate epimerase</fullName>
        <shortName evidence="3">DAP epimerase</shortName>
        <ecNumber evidence="3 4">5.1.1.7</ecNumber>
    </recommendedName>
    <alternativeName>
        <fullName evidence="3">PLP-independent amino acid racemase</fullName>
    </alternativeName>
</protein>
<feature type="binding site" evidence="3">
    <location>
        <begin position="227"/>
        <end position="228"/>
    </location>
    <ligand>
        <name>substrate</name>
    </ligand>
</feature>
<evidence type="ECO:0000313" key="7">
    <source>
        <dbReference type="Proteomes" id="UP000273611"/>
    </source>
</evidence>
<dbReference type="PANTHER" id="PTHR31689">
    <property type="entry name" value="DIAMINOPIMELATE EPIMERASE, CHLOROPLASTIC"/>
    <property type="match status" value="1"/>
</dbReference>
<accession>A0A3S0Q1U7</accession>
<feature type="active site" description="Proton donor" evidence="3">
    <location>
        <position position="95"/>
    </location>
</feature>
<comment type="function">
    <text evidence="3">Catalyzes the stereoinversion of LL-2,6-diaminopimelate (L,L-DAP) to meso-diaminopimelate (meso-DAP), a precursor of L-lysine and an essential component of the bacterial peptidoglycan.</text>
</comment>
<dbReference type="SUPFAM" id="SSF54506">
    <property type="entry name" value="Diaminopimelate epimerase-like"/>
    <property type="match status" value="2"/>
</dbReference>
<keyword evidence="3" id="KW-0028">Amino-acid biosynthesis</keyword>
<comment type="caution">
    <text evidence="6">The sequence shown here is derived from an EMBL/GenBank/DDBJ whole genome shotgun (WGS) entry which is preliminary data.</text>
</comment>
<dbReference type="AlphaFoldDB" id="A0A3S0Q1U7"/>
<comment type="subunit">
    <text evidence="3">Homodimer.</text>
</comment>
<feature type="site" description="Could be important to modulate the pK values of the two catalytic cysteine residues" evidence="3">
    <location>
        <position position="227"/>
    </location>
</feature>
<dbReference type="RefSeq" id="WP_127431677.1">
    <property type="nucleotide sequence ID" value="NZ_BMFI01000047.1"/>
</dbReference>
<reference evidence="6" key="2">
    <citation type="submission" date="2018-11" db="EMBL/GenBank/DDBJ databases">
        <authorList>
            <person name="Huo Y."/>
        </authorList>
    </citation>
    <scope>NUCLEOTIDE SEQUENCE</scope>
    <source>
        <strain evidence="6">CCBAU 23252</strain>
    </source>
</reference>
<comment type="pathway">
    <text evidence="3">Amino-acid biosynthesis; L-lysine biosynthesis via DAP pathway; DL-2,6-diaminopimelate from LL-2,6-diaminopimelate: step 1/1.</text>
</comment>
<dbReference type="NCBIfam" id="TIGR00652">
    <property type="entry name" value="DapF"/>
    <property type="match status" value="1"/>
</dbReference>
<proteinExistence type="inferred from homology"/>
<comment type="catalytic activity">
    <reaction evidence="3">
        <text>(2S,6S)-2,6-diaminopimelate = meso-2,6-diaminopimelate</text>
        <dbReference type="Rhea" id="RHEA:15393"/>
        <dbReference type="ChEBI" id="CHEBI:57609"/>
        <dbReference type="ChEBI" id="CHEBI:57791"/>
        <dbReference type="EC" id="5.1.1.7"/>
    </reaction>
</comment>
<dbReference type="Pfam" id="PF01678">
    <property type="entry name" value="DAP_epimerase"/>
    <property type="match status" value="2"/>
</dbReference>
<dbReference type="GO" id="GO:0005829">
    <property type="term" value="C:cytosol"/>
    <property type="evidence" value="ECO:0007669"/>
    <property type="project" value="TreeGrafter"/>
</dbReference>
<feature type="binding site" evidence="3">
    <location>
        <position position="176"/>
    </location>
    <ligand>
        <name>substrate</name>
    </ligand>
</feature>
<feature type="binding site" evidence="3">
    <location>
        <position position="209"/>
    </location>
    <ligand>
        <name>substrate</name>
    </ligand>
</feature>
<dbReference type="HAMAP" id="MF_00197">
    <property type="entry name" value="DAP_epimerase"/>
    <property type="match status" value="1"/>
</dbReference>
<dbReference type="GO" id="GO:0008837">
    <property type="term" value="F:diaminopimelate epimerase activity"/>
    <property type="evidence" value="ECO:0007669"/>
    <property type="project" value="UniProtKB-UniRule"/>
</dbReference>
<evidence type="ECO:0000256" key="3">
    <source>
        <dbReference type="HAMAP-Rule" id="MF_00197"/>
    </source>
</evidence>
<dbReference type="GO" id="GO:0009089">
    <property type="term" value="P:lysine biosynthetic process via diaminopimelate"/>
    <property type="evidence" value="ECO:0007669"/>
    <property type="project" value="UniProtKB-UniRule"/>
</dbReference>
<feature type="site" description="Could be important to modulate the pK values of the two catalytic cysteine residues" evidence="3">
    <location>
        <position position="178"/>
    </location>
</feature>
<gene>
    <name evidence="3 6" type="primary">dapF</name>
    <name evidence="5" type="ORF">EEQ99_31005</name>
    <name evidence="6" type="ORF">EEQ99_31045</name>
</gene>
<evidence type="ECO:0000313" key="6">
    <source>
        <dbReference type="EMBL" id="RUL96348.1"/>
    </source>
</evidence>
<evidence type="ECO:0000313" key="5">
    <source>
        <dbReference type="EMBL" id="RUL96344.1"/>
    </source>
</evidence>
<name>A0A3S0Q1U7_9HYPH</name>
<sequence length="304" mass="32765">MNHMEFLAQTPSVDAPTLWSFVKMHGLENYFVIVDRREVAKPFDVEDIVRICSTNVGAGGEQLLTIERPSDEGRKAGAYAQMRIFNIDGKEVGACGNATRCVAYLLLEETETEEVLIETKSGVLQCCGAGLRQISVKLGPISLDWQQIPLSREIDTRHVLLTSGPLSNGVALNIGNPHAVFFVDQLVVDDIPTYAPVVQNDPLFPEGVNVGVAQIVDSQTIRLAVWERPGILTKACGTGACVAVYAAKMRGLVNSPKVTVHLPAGELQIELVENNMVIMTGPVAFCCHGFIEGGNPSTPVLALA</sequence>
<evidence type="ECO:0000256" key="2">
    <source>
        <dbReference type="ARBA" id="ARBA00023235"/>
    </source>
</evidence>
<evidence type="ECO:0000256" key="1">
    <source>
        <dbReference type="ARBA" id="ARBA00010219"/>
    </source>
</evidence>
<dbReference type="InterPro" id="IPR001653">
    <property type="entry name" value="DAP_epimerase_DapF"/>
</dbReference>
<dbReference type="Proteomes" id="UP000273611">
    <property type="component" value="Unassembled WGS sequence"/>
</dbReference>
<reference evidence="6 7" key="1">
    <citation type="journal article" date="2015" name="Int. J. Syst. Evol. Microbiol.">
        <title>Rhizobium anhuiense sp. nov., isolated from effective nodules of Vicia faba and Pisum sativum.</title>
        <authorList>
            <person name="Zhang Y.J."/>
            <person name="Zheng W.T."/>
            <person name="Everall I."/>
            <person name="Young J.P."/>
            <person name="Zhang X.X."/>
            <person name="Tian C.F."/>
            <person name="Sui X.H."/>
            <person name="Wang E.T."/>
            <person name="Chen W.X."/>
        </authorList>
    </citation>
    <scope>NUCLEOTIDE SEQUENCE [LARGE SCALE GENOMIC DNA]</scope>
    <source>
        <strain evidence="6 7">CCBAU 23252</strain>
    </source>
</reference>
<feature type="binding site" evidence="3">
    <location>
        <begin position="237"/>
        <end position="238"/>
    </location>
    <ligand>
        <name>substrate</name>
    </ligand>
</feature>